<accession>A0A2T0TJN4</accession>
<reference evidence="3 4" key="1">
    <citation type="submission" date="2018-03" db="EMBL/GenBank/DDBJ databases">
        <title>Genomic Encyclopedia of Archaeal and Bacterial Type Strains, Phase II (KMG-II): from individual species to whole genera.</title>
        <authorList>
            <person name="Goeker M."/>
        </authorList>
    </citation>
    <scope>NUCLEOTIDE SEQUENCE [LARGE SCALE GENOMIC DNA]</scope>
    <source>
        <strain evidence="3 4">DSM 44720</strain>
    </source>
</reference>
<evidence type="ECO:0000256" key="1">
    <source>
        <dbReference type="SAM" id="MobiDB-lite"/>
    </source>
</evidence>
<feature type="transmembrane region" description="Helical" evidence="2">
    <location>
        <begin position="163"/>
        <end position="184"/>
    </location>
</feature>
<feature type="region of interest" description="Disordered" evidence="1">
    <location>
        <begin position="1"/>
        <end position="28"/>
    </location>
</feature>
<feature type="transmembrane region" description="Helical" evidence="2">
    <location>
        <begin position="279"/>
        <end position="297"/>
    </location>
</feature>
<feature type="transmembrane region" description="Helical" evidence="2">
    <location>
        <begin position="365"/>
        <end position="381"/>
    </location>
</feature>
<proteinExistence type="predicted"/>
<dbReference type="Proteomes" id="UP000239494">
    <property type="component" value="Unassembled WGS sequence"/>
</dbReference>
<sequence length="592" mass="63901">MSTALKAAPAPVIERPERDDPDPPGRSRRRAAAAAQTLLSAAIVGLLLHMRYGYTAGTGDHLVLSALGMHWANPDLFGDDWVIANAPQPHWLFDVVTWAGTATGTLEAVYFGYWVLGLLVFGFATALLARAWAPRHTWLATIAVSAIGAVTPWWLLGTGSPMLAIALPGVLAGFLIYLAVAALVTEHHVVAAIAAIATALVHVQQGAVVGVLLLAVVLVHAARDRRIHWPLLGTAVVTFGIVAANLVARPVAGDTEEFAKVCRDLIPYHCEATSWSPQMMWGGFALVGLALLSIAHFRPGRRSLWLVLVALPAIGLTAGVLLDRFNVPTWGTLAQGLNIYRLDVVLMPMAVWGALTPVFARRATWVRWLLVALVPALAYFVLGTKMTEFAYPFDRTNGGNWLYLSLAAVVLAGFAKLPRTIVTTGILAGLTMSVIVAHSFVWRPLDLTFIPNDDLRTWGKAVQSVVPPDSTMLIPPLAIDLRLATARGVVVDCKNGAYGGDATVDYEARLTALGGIKQCIKQDPGLYNSLTALQLTAIAHRYHADYLVLEPAQQWQQPAYEQLGWTVVLKPFNKLKDTVLKAPETTPSSKHN</sequence>
<gene>
    <name evidence="3" type="ORF">CLV43_10195</name>
</gene>
<evidence type="ECO:0000313" key="4">
    <source>
        <dbReference type="Proteomes" id="UP000239494"/>
    </source>
</evidence>
<protein>
    <recommendedName>
        <fullName evidence="5">4-amino-4-deoxy-L-arabinose transferase-like glycosyltransferase</fullName>
    </recommendedName>
</protein>
<feature type="transmembrane region" description="Helical" evidence="2">
    <location>
        <begin position="424"/>
        <end position="442"/>
    </location>
</feature>
<organism evidence="3 4">
    <name type="scientific">Umezawaea tangerina</name>
    <dbReference type="NCBI Taxonomy" id="84725"/>
    <lineage>
        <taxon>Bacteria</taxon>
        <taxon>Bacillati</taxon>
        <taxon>Actinomycetota</taxon>
        <taxon>Actinomycetes</taxon>
        <taxon>Pseudonocardiales</taxon>
        <taxon>Pseudonocardiaceae</taxon>
        <taxon>Umezawaea</taxon>
    </lineage>
</organism>
<dbReference type="AlphaFoldDB" id="A0A2T0TJN4"/>
<feature type="transmembrane region" description="Helical" evidence="2">
    <location>
        <begin position="342"/>
        <end position="360"/>
    </location>
</feature>
<feature type="compositionally biased region" description="Basic and acidic residues" evidence="1">
    <location>
        <begin position="14"/>
        <end position="25"/>
    </location>
</feature>
<dbReference type="EMBL" id="PVTF01000001">
    <property type="protein sequence ID" value="PRY45835.1"/>
    <property type="molecule type" value="Genomic_DNA"/>
</dbReference>
<feature type="transmembrane region" description="Helical" evidence="2">
    <location>
        <begin position="111"/>
        <end position="132"/>
    </location>
</feature>
<keyword evidence="2" id="KW-1133">Transmembrane helix</keyword>
<feature type="transmembrane region" description="Helical" evidence="2">
    <location>
        <begin position="231"/>
        <end position="248"/>
    </location>
</feature>
<keyword evidence="2" id="KW-0812">Transmembrane</keyword>
<dbReference type="OrthoDB" id="5139250at2"/>
<comment type="caution">
    <text evidence="3">The sequence shown here is derived from an EMBL/GenBank/DDBJ whole genome shotgun (WGS) entry which is preliminary data.</text>
</comment>
<evidence type="ECO:0008006" key="5">
    <source>
        <dbReference type="Google" id="ProtNLM"/>
    </source>
</evidence>
<name>A0A2T0TJN4_9PSEU</name>
<keyword evidence="2" id="KW-0472">Membrane</keyword>
<feature type="transmembrane region" description="Helical" evidence="2">
    <location>
        <begin position="401"/>
        <end position="417"/>
    </location>
</feature>
<evidence type="ECO:0000256" key="2">
    <source>
        <dbReference type="SAM" id="Phobius"/>
    </source>
</evidence>
<dbReference type="RefSeq" id="WP_146174596.1">
    <property type="nucleotide sequence ID" value="NZ_PVTF01000001.1"/>
</dbReference>
<feature type="transmembrane region" description="Helical" evidence="2">
    <location>
        <begin position="138"/>
        <end position="156"/>
    </location>
</feature>
<keyword evidence="4" id="KW-1185">Reference proteome</keyword>
<feature type="transmembrane region" description="Helical" evidence="2">
    <location>
        <begin position="304"/>
        <end position="322"/>
    </location>
</feature>
<evidence type="ECO:0000313" key="3">
    <source>
        <dbReference type="EMBL" id="PRY45835.1"/>
    </source>
</evidence>
<feature type="transmembrane region" description="Helical" evidence="2">
    <location>
        <begin position="190"/>
        <end position="219"/>
    </location>
</feature>